<dbReference type="InterPro" id="IPR001279">
    <property type="entry name" value="Metallo-B-lactamas"/>
</dbReference>
<keyword evidence="9" id="KW-1185">Reference proteome</keyword>
<dbReference type="Proteomes" id="UP001164746">
    <property type="component" value="Chromosome 15"/>
</dbReference>
<evidence type="ECO:0000313" key="8">
    <source>
        <dbReference type="EMBL" id="WAR27268.1"/>
    </source>
</evidence>
<protein>
    <recommendedName>
        <fullName evidence="3">Metallo-beta-lactamase domain-containing protein 1</fullName>
    </recommendedName>
    <alternativeName>
        <fullName evidence="4">Endoribonuclease MBLAC1</fullName>
    </alternativeName>
</protein>
<dbReference type="PANTHER" id="PTHR23200:SF48">
    <property type="entry name" value="METALLO-BETA-LACTAMASE DOMAIN-CONTAINING PROTEIN 1"/>
    <property type="match status" value="1"/>
</dbReference>
<organism evidence="8 9">
    <name type="scientific">Mya arenaria</name>
    <name type="common">Soft-shell clam</name>
    <dbReference type="NCBI Taxonomy" id="6604"/>
    <lineage>
        <taxon>Eukaryota</taxon>
        <taxon>Metazoa</taxon>
        <taxon>Spiralia</taxon>
        <taxon>Lophotrochozoa</taxon>
        <taxon>Mollusca</taxon>
        <taxon>Bivalvia</taxon>
        <taxon>Autobranchia</taxon>
        <taxon>Heteroconchia</taxon>
        <taxon>Euheterodonta</taxon>
        <taxon>Imparidentia</taxon>
        <taxon>Neoheterodontei</taxon>
        <taxon>Myida</taxon>
        <taxon>Myoidea</taxon>
        <taxon>Myidae</taxon>
        <taxon>Mya</taxon>
    </lineage>
</organism>
<evidence type="ECO:0000256" key="6">
    <source>
        <dbReference type="ARBA" id="ARBA00045869"/>
    </source>
</evidence>
<evidence type="ECO:0000256" key="4">
    <source>
        <dbReference type="ARBA" id="ARBA00032988"/>
    </source>
</evidence>
<gene>
    <name evidence="8" type="ORF">MAR_012972</name>
</gene>
<feature type="domain" description="Metallo-beta-lactamase" evidence="7">
    <location>
        <begin position="38"/>
        <end position="177"/>
    </location>
</feature>
<evidence type="ECO:0000256" key="5">
    <source>
        <dbReference type="ARBA" id="ARBA00044690"/>
    </source>
</evidence>
<evidence type="ECO:0000313" key="9">
    <source>
        <dbReference type="Proteomes" id="UP001164746"/>
    </source>
</evidence>
<evidence type="ECO:0000256" key="2">
    <source>
        <dbReference type="ARBA" id="ARBA00011738"/>
    </source>
</evidence>
<evidence type="ECO:0000256" key="1">
    <source>
        <dbReference type="ARBA" id="ARBA00004514"/>
    </source>
</evidence>
<evidence type="ECO:0000256" key="3">
    <source>
        <dbReference type="ARBA" id="ARBA00014856"/>
    </source>
</evidence>
<comment type="function">
    <text evidence="6">Endoribonuclease that catalyzes the hydrolysis of histone-coding pre-mRNA 3'-end. Involved in histone pre-mRNA processing during the S-phase of the cell cycle, which is required for entering/progressing through S-phase. Cleaves histone pre-mRNA at a major and a minor cleavage site after the 5'-ACCCA-3' and the 5'-ACCCACA-3' sequence, respectively, and located downstream of the stem-loop. May require the presence of the HDE element located at the histone pre-RNA 3'-end to avoid non-specific cleavage.</text>
</comment>
<dbReference type="CDD" id="cd07711">
    <property type="entry name" value="MBLAC1-like_MBL-fold"/>
    <property type="match status" value="1"/>
</dbReference>
<comment type="subcellular location">
    <subcellularLocation>
        <location evidence="1">Cytoplasm</location>
        <location evidence="1">Cytosol</location>
    </subcellularLocation>
</comment>
<proteinExistence type="predicted"/>
<comment type="subunit">
    <text evidence="2">Homodimer.</text>
</comment>
<sequence length="207" mass="23879">MASNKYQNTNNKWLFEKQKDNSRRKGVCGYVWKNREDFCWAGLKLHDLVPEKIDYVVCTHGHSDHVGNLNLFLNAIHIISHDICIGDTYVLHDFKQGIPYEIDDDVEVISTPGHTSCDVSVNVQTDKGQVCIAGDLFERLEDMEDYTLWQDNSENPALQHKVRLEVLKRADWIVPGHGPMFQVPNEFKQQPRMVMYESVTQEADDTL</sequence>
<accession>A0ABY7FYJ2</accession>
<dbReference type="SUPFAM" id="SSF56281">
    <property type="entry name" value="Metallo-hydrolase/oxidoreductase"/>
    <property type="match status" value="1"/>
</dbReference>
<dbReference type="PANTHER" id="PTHR23200">
    <property type="entry name" value="METALLO-BETA-LACTAMASE DOMAIN-CONTAINING PROTEIN 1"/>
    <property type="match status" value="1"/>
</dbReference>
<dbReference type="EMBL" id="CP111026">
    <property type="protein sequence ID" value="WAR27268.1"/>
    <property type="molecule type" value="Genomic_DNA"/>
</dbReference>
<dbReference type="InterPro" id="IPR039344">
    <property type="entry name" value="MBLAC1"/>
</dbReference>
<dbReference type="SMART" id="SM00849">
    <property type="entry name" value="Lactamase_B"/>
    <property type="match status" value="1"/>
</dbReference>
<dbReference type="InterPro" id="IPR036866">
    <property type="entry name" value="RibonucZ/Hydroxyglut_hydro"/>
</dbReference>
<evidence type="ECO:0000259" key="7">
    <source>
        <dbReference type="SMART" id="SM00849"/>
    </source>
</evidence>
<dbReference type="Pfam" id="PF00753">
    <property type="entry name" value="Lactamase_B"/>
    <property type="match status" value="1"/>
</dbReference>
<dbReference type="Gene3D" id="3.60.15.10">
    <property type="entry name" value="Ribonuclease Z/Hydroxyacylglutathione hydrolase-like"/>
    <property type="match status" value="1"/>
</dbReference>
<name>A0ABY7FYJ2_MYAAR</name>
<comment type="catalytic activity">
    <reaction evidence="5">
        <text>a ribonucleotidyl-ribonucleotide-RNA + H2O = a 3'-end ribonucleotide-RNA + a 5'-end 5'-phospho-ribonucleoside-RNA + H(+)</text>
        <dbReference type="Rhea" id="RHEA:68096"/>
        <dbReference type="Rhea" id="RHEA-COMP:15179"/>
        <dbReference type="Rhea" id="RHEA-COMP:17355"/>
        <dbReference type="Rhea" id="RHEA-COMP:17428"/>
        <dbReference type="ChEBI" id="CHEBI:15377"/>
        <dbReference type="ChEBI" id="CHEBI:15378"/>
        <dbReference type="ChEBI" id="CHEBI:74896"/>
        <dbReference type="ChEBI" id="CHEBI:138282"/>
        <dbReference type="ChEBI" id="CHEBI:173118"/>
    </reaction>
    <physiologicalReaction direction="left-to-right" evidence="5">
        <dbReference type="Rhea" id="RHEA:68097"/>
    </physiologicalReaction>
</comment>
<reference evidence="8" key="1">
    <citation type="submission" date="2022-11" db="EMBL/GenBank/DDBJ databases">
        <title>Centuries of genome instability and evolution in soft-shell clam transmissible cancer (bioRxiv).</title>
        <authorList>
            <person name="Hart S.F.M."/>
            <person name="Yonemitsu M.A."/>
            <person name="Giersch R.M."/>
            <person name="Beal B.F."/>
            <person name="Arriagada G."/>
            <person name="Davis B.W."/>
            <person name="Ostrander E.A."/>
            <person name="Goff S.P."/>
            <person name="Metzger M.J."/>
        </authorList>
    </citation>
    <scope>NUCLEOTIDE SEQUENCE</scope>
    <source>
        <strain evidence="8">MELC-2E11</strain>
        <tissue evidence="8">Siphon/mantle</tissue>
    </source>
</reference>